<sequence>MTAGGSKQCRCPAQFEGARCEDDKCTRCQKGKCNVNKQSGEVSCICLDGKIAPSCLTCDNYCAHGGTCSISDKTRMPECLCPVGMTGPRCETFIVSEQQSSRTYGAVLPRGHHGGQNGVVLWFHPSW</sequence>
<comment type="caution">
    <text evidence="3">The sequence shown here is derived from an EMBL/GenBank/DDBJ whole genome shotgun (WGS) entry which is preliminary data.</text>
</comment>
<keyword evidence="1" id="KW-1015">Disulfide bond</keyword>
<evidence type="ECO:0000313" key="4">
    <source>
        <dbReference type="Proteomes" id="UP000190648"/>
    </source>
</evidence>
<keyword evidence="1" id="KW-0245">EGF-like domain</keyword>
<reference evidence="3 4" key="1">
    <citation type="submission" date="2016-02" db="EMBL/GenBank/DDBJ databases">
        <title>Band-tailed pigeon sequencing and assembly.</title>
        <authorList>
            <person name="Soares A.E."/>
            <person name="Novak B.J."/>
            <person name="Rice E.S."/>
            <person name="O'Connell B."/>
            <person name="Chang D."/>
            <person name="Weber S."/>
            <person name="Shapiro B."/>
        </authorList>
    </citation>
    <scope>NUCLEOTIDE SEQUENCE [LARGE SCALE GENOMIC DNA]</scope>
    <source>
        <strain evidence="3">BTP2013</strain>
        <tissue evidence="3">Blood</tissue>
    </source>
</reference>
<dbReference type="SUPFAM" id="SSF57196">
    <property type="entry name" value="EGF/Laminin"/>
    <property type="match status" value="1"/>
</dbReference>
<feature type="domain" description="EGF-like" evidence="2">
    <location>
        <begin position="1"/>
        <end position="21"/>
    </location>
</feature>
<dbReference type="OrthoDB" id="382013at2759"/>
<comment type="caution">
    <text evidence="1">Lacks conserved residue(s) required for the propagation of feature annotation.</text>
</comment>
<organism evidence="3 4">
    <name type="scientific">Patagioenas fasciata monilis</name>
    <dbReference type="NCBI Taxonomy" id="372326"/>
    <lineage>
        <taxon>Eukaryota</taxon>
        <taxon>Metazoa</taxon>
        <taxon>Chordata</taxon>
        <taxon>Craniata</taxon>
        <taxon>Vertebrata</taxon>
        <taxon>Euteleostomi</taxon>
        <taxon>Archelosauria</taxon>
        <taxon>Archosauria</taxon>
        <taxon>Dinosauria</taxon>
        <taxon>Saurischia</taxon>
        <taxon>Theropoda</taxon>
        <taxon>Coelurosauria</taxon>
        <taxon>Aves</taxon>
        <taxon>Neognathae</taxon>
        <taxon>Neoaves</taxon>
        <taxon>Columbimorphae</taxon>
        <taxon>Columbiformes</taxon>
        <taxon>Columbidae</taxon>
        <taxon>Patagioenas</taxon>
    </lineage>
</organism>
<feature type="disulfide bond" evidence="1">
    <location>
        <begin position="58"/>
        <end position="68"/>
    </location>
</feature>
<accession>A0A1V4L0K8</accession>
<dbReference type="AlphaFoldDB" id="A0A1V4L0K8"/>
<feature type="disulfide bond" evidence="1">
    <location>
        <begin position="11"/>
        <end position="20"/>
    </location>
</feature>
<dbReference type="SMART" id="SM00181">
    <property type="entry name" value="EGF"/>
    <property type="match status" value="2"/>
</dbReference>
<feature type="disulfide bond" evidence="1">
    <location>
        <begin position="62"/>
        <end position="79"/>
    </location>
</feature>
<evidence type="ECO:0000313" key="3">
    <source>
        <dbReference type="EMBL" id="OPJ89938.1"/>
    </source>
</evidence>
<dbReference type="PROSITE" id="PS50026">
    <property type="entry name" value="EGF_3"/>
    <property type="match status" value="2"/>
</dbReference>
<dbReference type="PROSITE" id="PS00022">
    <property type="entry name" value="EGF_1"/>
    <property type="match status" value="2"/>
</dbReference>
<evidence type="ECO:0000256" key="1">
    <source>
        <dbReference type="PROSITE-ProRule" id="PRU00076"/>
    </source>
</evidence>
<proteinExistence type="predicted"/>
<gene>
    <name evidence="3" type="ORF">AV530_004777</name>
</gene>
<dbReference type="Proteomes" id="UP000190648">
    <property type="component" value="Unassembled WGS sequence"/>
</dbReference>
<evidence type="ECO:0000259" key="2">
    <source>
        <dbReference type="PROSITE" id="PS50026"/>
    </source>
</evidence>
<keyword evidence="4" id="KW-1185">Reference proteome</keyword>
<dbReference type="FunFam" id="2.10.25.10:FF:000498">
    <property type="entry name" value="Low-density lipoprotein receptor-related protein 1B"/>
    <property type="match status" value="1"/>
</dbReference>
<feature type="disulfide bond" evidence="1">
    <location>
        <begin position="81"/>
        <end position="90"/>
    </location>
</feature>
<feature type="domain" description="EGF-like" evidence="2">
    <location>
        <begin position="56"/>
        <end position="91"/>
    </location>
</feature>
<dbReference type="InterPro" id="IPR000742">
    <property type="entry name" value="EGF"/>
</dbReference>
<dbReference type="Gene3D" id="2.10.25.10">
    <property type="entry name" value="Laminin"/>
    <property type="match status" value="1"/>
</dbReference>
<dbReference type="STRING" id="372326.A0A1V4L0K8"/>
<dbReference type="EMBL" id="LSYS01000886">
    <property type="protein sequence ID" value="OPJ89938.1"/>
    <property type="molecule type" value="Genomic_DNA"/>
</dbReference>
<name>A0A1V4L0K8_PATFA</name>
<protein>
    <recommendedName>
        <fullName evidence="2">EGF-like domain-containing protein</fullName>
    </recommendedName>
</protein>